<evidence type="ECO:0000313" key="12">
    <source>
        <dbReference type="EMBL" id="CEF53340.1"/>
    </source>
</evidence>
<protein>
    <recommendedName>
        <fullName evidence="3">Flagellar FliJ protein</fullName>
    </recommendedName>
</protein>
<gene>
    <name evidence="12" type="ORF">AGA_161</name>
    <name evidence="13" type="ORF">GOB80_08795</name>
</gene>
<dbReference type="GO" id="GO:0015031">
    <property type="term" value="P:protein transport"/>
    <property type="evidence" value="ECO:0007669"/>
    <property type="project" value="UniProtKB-KW"/>
</dbReference>
<dbReference type="EMBL" id="LN609302">
    <property type="protein sequence ID" value="CEF53340.1"/>
    <property type="molecule type" value="Genomic_DNA"/>
</dbReference>
<dbReference type="Pfam" id="PF02050">
    <property type="entry name" value="FliJ"/>
    <property type="match status" value="1"/>
</dbReference>
<dbReference type="AlphaFoldDB" id="A0A0U5EZW2"/>
<keyword evidence="7" id="KW-1005">Bacterial flagellum biogenesis</keyword>
<dbReference type="InterPro" id="IPR012823">
    <property type="entry name" value="Flagell_FliJ"/>
</dbReference>
<keyword evidence="15" id="KW-1185">Reference proteome</keyword>
<evidence type="ECO:0000313" key="13">
    <source>
        <dbReference type="EMBL" id="NHO39778.1"/>
    </source>
</evidence>
<dbReference type="GO" id="GO:0006935">
    <property type="term" value="P:chemotaxis"/>
    <property type="evidence" value="ECO:0007669"/>
    <property type="project" value="UniProtKB-KW"/>
</dbReference>
<evidence type="ECO:0000256" key="3">
    <source>
        <dbReference type="ARBA" id="ARBA00020392"/>
    </source>
</evidence>
<proteinExistence type="inferred from homology"/>
<evidence type="ECO:0000256" key="4">
    <source>
        <dbReference type="ARBA" id="ARBA00022448"/>
    </source>
</evidence>
<dbReference type="GO" id="GO:0044781">
    <property type="term" value="P:bacterial-type flagellum organization"/>
    <property type="evidence" value="ECO:0007669"/>
    <property type="project" value="UniProtKB-KW"/>
</dbReference>
<keyword evidence="8" id="KW-0653">Protein transport</keyword>
<name>A0A0U5EZW2_9PROT</name>
<keyword evidence="11" id="KW-0175">Coiled coil</keyword>
<dbReference type="InterPro" id="IPR053716">
    <property type="entry name" value="Flag_assembly_chemotaxis_eff"/>
</dbReference>
<keyword evidence="9" id="KW-0472">Membrane</keyword>
<evidence type="ECO:0000313" key="15">
    <source>
        <dbReference type="Proteomes" id="UP000657200"/>
    </source>
</evidence>
<reference evidence="14" key="2">
    <citation type="submission" date="2014-09" db="EMBL/GenBank/DDBJ databases">
        <authorList>
            <person name="Illeghems K.G."/>
        </authorList>
    </citation>
    <scope>NUCLEOTIDE SEQUENCE [LARGE SCALE GENOMIC DNA]</scope>
    <source>
        <strain evidence="14">LMG 23848T</strain>
    </source>
</reference>
<accession>A0A0U5EZW2</accession>
<dbReference type="RefSeq" id="WP_059022545.1">
    <property type="nucleotide sequence ID" value="NZ_LN609302.1"/>
</dbReference>
<dbReference type="EMBL" id="WOTE01000004">
    <property type="protein sequence ID" value="NHO39778.1"/>
    <property type="molecule type" value="Genomic_DNA"/>
</dbReference>
<dbReference type="GO" id="GO:0071973">
    <property type="term" value="P:bacterial-type flagellum-dependent cell motility"/>
    <property type="evidence" value="ECO:0007669"/>
    <property type="project" value="InterPro"/>
</dbReference>
<comment type="similarity">
    <text evidence="2">Belongs to the FliJ family.</text>
</comment>
<evidence type="ECO:0000256" key="5">
    <source>
        <dbReference type="ARBA" id="ARBA00022475"/>
    </source>
</evidence>
<reference evidence="13 15" key="3">
    <citation type="journal article" date="2020" name="Int. J. Syst. Evol. Microbiol.">
        <title>Novel acetic acid bacteria from cider fermentations: Acetobacter conturbans sp. nov. and Acetobacter fallax sp. nov.</title>
        <authorList>
            <person name="Sombolestani A.S."/>
            <person name="Cleenwerck I."/>
            <person name="Cnockaert M."/>
            <person name="Borremans W."/>
            <person name="Wieme A.D."/>
            <person name="De Vuyst L."/>
            <person name="Vandamme P."/>
        </authorList>
    </citation>
    <scope>NUCLEOTIDE SEQUENCE [LARGE SCALE GENOMIC DNA]</scope>
    <source>
        <strain evidence="13 15">LMG 23848</strain>
    </source>
</reference>
<evidence type="ECO:0000256" key="2">
    <source>
        <dbReference type="ARBA" id="ARBA00010004"/>
    </source>
</evidence>
<evidence type="ECO:0000256" key="10">
    <source>
        <dbReference type="ARBA" id="ARBA00023225"/>
    </source>
</evidence>
<dbReference type="PATRIC" id="fig|431306.5.peg.106"/>
<feature type="coiled-coil region" evidence="11">
    <location>
        <begin position="31"/>
        <end position="58"/>
    </location>
</feature>
<dbReference type="Gene3D" id="1.10.287.1700">
    <property type="match status" value="1"/>
</dbReference>
<keyword evidence="5" id="KW-1003">Cell membrane</keyword>
<dbReference type="STRING" id="431306.AGA_161"/>
<evidence type="ECO:0000256" key="9">
    <source>
        <dbReference type="ARBA" id="ARBA00023136"/>
    </source>
</evidence>
<sequence>MSSARIRSLHALIRLRKKEADEARAGMARALAAENAALTELERQLTQIELERDEAEGDAGRESFRLWLPVAQENVAQAEQMVLKTRHDSIRVREELIQANAAYKAAQTLLEKREEEARVLLARREQAELDDLSRRARPFFQ</sequence>
<evidence type="ECO:0000256" key="6">
    <source>
        <dbReference type="ARBA" id="ARBA00022500"/>
    </source>
</evidence>
<evidence type="ECO:0000256" key="7">
    <source>
        <dbReference type="ARBA" id="ARBA00022795"/>
    </source>
</evidence>
<evidence type="ECO:0000313" key="14">
    <source>
        <dbReference type="Proteomes" id="UP000068250"/>
    </source>
</evidence>
<reference evidence="12" key="1">
    <citation type="submission" date="2014-09" db="EMBL/GenBank/DDBJ databases">
        <authorList>
            <person name="Magalhaes I.L.F."/>
            <person name="Oliveira U."/>
            <person name="Santos F.R."/>
            <person name="Vidigal T.H.D.A."/>
            <person name="Brescovit A.D."/>
            <person name="Santos A.J."/>
        </authorList>
    </citation>
    <scope>NUCLEOTIDE SEQUENCE</scope>
    <source>
        <strain evidence="12">LMG 23848T</strain>
    </source>
</reference>
<feature type="coiled-coil region" evidence="11">
    <location>
        <begin position="96"/>
        <end position="130"/>
    </location>
</feature>
<organism evidence="12 14">
    <name type="scientific">Acetobacter ghanensis</name>
    <dbReference type="NCBI Taxonomy" id="431306"/>
    <lineage>
        <taxon>Bacteria</taxon>
        <taxon>Pseudomonadati</taxon>
        <taxon>Pseudomonadota</taxon>
        <taxon>Alphaproteobacteria</taxon>
        <taxon>Acetobacterales</taxon>
        <taxon>Acetobacteraceae</taxon>
        <taxon>Acetobacter</taxon>
    </lineage>
</organism>
<dbReference type="OrthoDB" id="7226076at2"/>
<keyword evidence="10" id="KW-1006">Bacterial flagellum protein export</keyword>
<comment type="subcellular location">
    <subcellularLocation>
        <location evidence="1">Cell membrane</location>
        <topology evidence="1">Peripheral membrane protein</topology>
        <orientation evidence="1">Cytoplasmic side</orientation>
    </subcellularLocation>
</comment>
<dbReference type="GO" id="GO:0009288">
    <property type="term" value="C:bacterial-type flagellum"/>
    <property type="evidence" value="ECO:0007669"/>
    <property type="project" value="InterPro"/>
</dbReference>
<keyword evidence="4" id="KW-0813">Transport</keyword>
<evidence type="ECO:0000256" key="1">
    <source>
        <dbReference type="ARBA" id="ARBA00004413"/>
    </source>
</evidence>
<keyword evidence="6" id="KW-0145">Chemotaxis</keyword>
<dbReference type="GO" id="GO:0005886">
    <property type="term" value="C:plasma membrane"/>
    <property type="evidence" value="ECO:0007669"/>
    <property type="project" value="UniProtKB-SubCell"/>
</dbReference>
<evidence type="ECO:0000256" key="8">
    <source>
        <dbReference type="ARBA" id="ARBA00022927"/>
    </source>
</evidence>
<evidence type="ECO:0000256" key="11">
    <source>
        <dbReference type="SAM" id="Coils"/>
    </source>
</evidence>
<dbReference type="Proteomes" id="UP000068250">
    <property type="component" value="Chromosome I"/>
</dbReference>
<dbReference type="Proteomes" id="UP000657200">
    <property type="component" value="Unassembled WGS sequence"/>
</dbReference>